<dbReference type="InterPro" id="IPR005625">
    <property type="entry name" value="PepSY-ass_TM"/>
</dbReference>
<dbReference type="EMBL" id="JAHHGM010000013">
    <property type="protein sequence ID" value="MBT2990034.1"/>
    <property type="molecule type" value="Genomic_DNA"/>
</dbReference>
<protein>
    <submittedName>
        <fullName evidence="2">PepSY domain-containing protein</fullName>
    </submittedName>
</protein>
<gene>
    <name evidence="2" type="ORF">KME65_13855</name>
</gene>
<feature type="transmembrane region" description="Helical" evidence="1">
    <location>
        <begin position="166"/>
        <end position="191"/>
    </location>
</feature>
<keyword evidence="1" id="KW-0472">Membrane</keyword>
<feature type="transmembrane region" description="Helical" evidence="1">
    <location>
        <begin position="132"/>
        <end position="154"/>
    </location>
</feature>
<comment type="caution">
    <text evidence="2">The sequence shown here is derived from an EMBL/GenBank/DDBJ whole genome shotgun (WGS) entry which is preliminary data.</text>
</comment>
<dbReference type="PANTHER" id="PTHR34219:SF3">
    <property type="entry name" value="BLL7967 PROTEIN"/>
    <property type="match status" value="1"/>
</dbReference>
<keyword evidence="1" id="KW-0812">Transmembrane</keyword>
<name>A0A944QVI4_9GAMM</name>
<keyword evidence="1" id="KW-1133">Transmembrane helix</keyword>
<evidence type="ECO:0000313" key="3">
    <source>
        <dbReference type="Proteomes" id="UP000770889"/>
    </source>
</evidence>
<reference evidence="2 3" key="1">
    <citation type="submission" date="2021-05" db="EMBL/GenBank/DDBJ databases">
        <title>Genetic and Functional Diversity in Clade A Lucinid endosymbionts from the Bahamas.</title>
        <authorList>
            <person name="Giani N.M."/>
            <person name="Engel A.S."/>
            <person name="Campbell B.J."/>
        </authorList>
    </citation>
    <scope>NUCLEOTIDE SEQUENCE [LARGE SCALE GENOMIC DNA]</scope>
    <source>
        <strain evidence="2">LUC16012Gg_MoonRockCtena</strain>
    </source>
</reference>
<accession>A0A944QVI4</accession>
<sequence>MNFKRFKPALFKLHRWVGIGLAPLFLLITLSGAVLAFNPILEQPAPTGIETVSATQVIKLLQRIDPMGRDVIALSIDAKTNQAQVRSRNPQIEGRYDLTTGACACGDEASTPFNLLEFAEQLHRELLLGADILIQIASYLMLLMVITAPLLAWPRLRNNLMGWHRGVGWILLPILLMLPSTGVLLSLHLGLPELPRMSQPDVELTLAEALESARQGHQLDGLNGVRRFRGGTVMLSIAAQETERLLVVTDHSITPINPEGSLVKTLHEGTWAGPFSGALNLIGALALSLLILSGSFSWIRRRRRRRQRRALAVA</sequence>
<dbReference type="Proteomes" id="UP000770889">
    <property type="component" value="Unassembled WGS sequence"/>
</dbReference>
<proteinExistence type="predicted"/>
<dbReference type="PANTHER" id="PTHR34219">
    <property type="entry name" value="IRON-REGULATED INNER MEMBRANE PROTEIN-RELATED"/>
    <property type="match status" value="1"/>
</dbReference>
<evidence type="ECO:0000313" key="2">
    <source>
        <dbReference type="EMBL" id="MBT2990034.1"/>
    </source>
</evidence>
<evidence type="ECO:0000256" key="1">
    <source>
        <dbReference type="SAM" id="Phobius"/>
    </source>
</evidence>
<organism evidence="2 3">
    <name type="scientific">Candidatus Thiodiazotropha taylori</name>
    <dbReference type="NCBI Taxonomy" id="2792791"/>
    <lineage>
        <taxon>Bacteria</taxon>
        <taxon>Pseudomonadati</taxon>
        <taxon>Pseudomonadota</taxon>
        <taxon>Gammaproteobacteria</taxon>
        <taxon>Chromatiales</taxon>
        <taxon>Sedimenticolaceae</taxon>
        <taxon>Candidatus Thiodiazotropha</taxon>
    </lineage>
</organism>
<dbReference type="AlphaFoldDB" id="A0A944QVI4"/>
<dbReference type="Pfam" id="PF03929">
    <property type="entry name" value="PepSY_TM"/>
    <property type="match status" value="1"/>
</dbReference>
<feature type="transmembrane region" description="Helical" evidence="1">
    <location>
        <begin position="278"/>
        <end position="299"/>
    </location>
</feature>